<evidence type="ECO:0000259" key="1">
    <source>
        <dbReference type="Pfam" id="PF13843"/>
    </source>
</evidence>
<keyword evidence="3" id="KW-1185">Reference proteome</keyword>
<sequence>RGRLSFRTYNPAKITKYGILVRMVCEGTTGYICNFDVYCAQGYRLNTTVHLLLQPFINLGHVVYMDNYYNSIQIAEEL</sequence>
<gene>
    <name evidence="2" type="ORF">WH47_07630</name>
</gene>
<dbReference type="Proteomes" id="UP000053825">
    <property type="component" value="Unassembled WGS sequence"/>
</dbReference>
<dbReference type="OrthoDB" id="7613120at2759"/>
<dbReference type="AlphaFoldDB" id="A0A0L7REC8"/>
<dbReference type="EMBL" id="KQ414612">
    <property type="protein sequence ID" value="KOC69179.1"/>
    <property type="molecule type" value="Genomic_DNA"/>
</dbReference>
<dbReference type="Pfam" id="PF13843">
    <property type="entry name" value="DDE_Tnp_1_7"/>
    <property type="match status" value="1"/>
</dbReference>
<reference evidence="2 3" key="1">
    <citation type="submission" date="2015-07" db="EMBL/GenBank/DDBJ databases">
        <title>The genome of Habropoda laboriosa.</title>
        <authorList>
            <person name="Pan H."/>
            <person name="Kapheim K."/>
        </authorList>
    </citation>
    <scope>NUCLEOTIDE SEQUENCE [LARGE SCALE GENOMIC DNA]</scope>
    <source>
        <strain evidence="2">0110345459</strain>
    </source>
</reference>
<feature type="domain" description="PiggyBac transposable element-derived protein" evidence="1">
    <location>
        <begin position="1"/>
        <end position="78"/>
    </location>
</feature>
<dbReference type="PANTHER" id="PTHR46599:SF3">
    <property type="entry name" value="PIGGYBAC TRANSPOSABLE ELEMENT-DERIVED PROTEIN 4"/>
    <property type="match status" value="1"/>
</dbReference>
<evidence type="ECO:0000313" key="2">
    <source>
        <dbReference type="EMBL" id="KOC69179.1"/>
    </source>
</evidence>
<organism evidence="2 3">
    <name type="scientific">Habropoda laboriosa</name>
    <dbReference type="NCBI Taxonomy" id="597456"/>
    <lineage>
        <taxon>Eukaryota</taxon>
        <taxon>Metazoa</taxon>
        <taxon>Ecdysozoa</taxon>
        <taxon>Arthropoda</taxon>
        <taxon>Hexapoda</taxon>
        <taxon>Insecta</taxon>
        <taxon>Pterygota</taxon>
        <taxon>Neoptera</taxon>
        <taxon>Endopterygota</taxon>
        <taxon>Hymenoptera</taxon>
        <taxon>Apocrita</taxon>
        <taxon>Aculeata</taxon>
        <taxon>Apoidea</taxon>
        <taxon>Anthophila</taxon>
        <taxon>Apidae</taxon>
        <taxon>Habropoda</taxon>
    </lineage>
</organism>
<evidence type="ECO:0000313" key="3">
    <source>
        <dbReference type="Proteomes" id="UP000053825"/>
    </source>
</evidence>
<name>A0A0L7REC8_9HYME</name>
<proteinExistence type="predicted"/>
<feature type="non-terminal residue" evidence="2">
    <location>
        <position position="1"/>
    </location>
</feature>
<dbReference type="PANTHER" id="PTHR46599">
    <property type="entry name" value="PIGGYBAC TRANSPOSABLE ELEMENT-DERIVED PROTEIN 4"/>
    <property type="match status" value="1"/>
</dbReference>
<protein>
    <recommendedName>
        <fullName evidence="1">PiggyBac transposable element-derived protein domain-containing protein</fullName>
    </recommendedName>
</protein>
<dbReference type="InterPro" id="IPR029526">
    <property type="entry name" value="PGBD"/>
</dbReference>
<dbReference type="STRING" id="597456.A0A0L7REC8"/>
<accession>A0A0L7REC8</accession>